<sequence length="389" mass="42680">MATRQTTLVHVDEDYINMELITSSSSPSPNFFSYSIGSPPPKNKEFEFQMTSVSNDKDSTTSPADDLFYKGKLLPLHLPPRLQMVQNLIENSNAKFDYVKSDSSLEESNFPFTKNAITISSPLDSCNIISSSESCRVSSEINPDEYLFGCSSSSSSSSTTTTSSSDINDLSKKSWPKKLKQIKQFWLGQKLKASKTYVKSLFTKSGCSDKSCASTAANNVGAEKKPKCKECQNKYLKIVARKKNPFEIFDNVSNNNNKQQISYALMNKEMIEDDFITHRKSFSGVVQRQCTKKSSSLSTSSSGSSSTSSSFSFSSAGYYDLQLFKRSISGNSELESSVEGAIAHCKQSQQQCSAKNAPDDSRICSHFTSKIAAGFGNQEMATLAASTKG</sequence>
<dbReference type="GO" id="GO:0019210">
    <property type="term" value="F:kinase inhibitor activity"/>
    <property type="evidence" value="ECO:0007669"/>
    <property type="project" value="InterPro"/>
</dbReference>
<name>A0AAN9F0R8_CROPI</name>
<feature type="region of interest" description="Disordered" evidence="1">
    <location>
        <begin position="150"/>
        <end position="169"/>
    </location>
</feature>
<feature type="compositionally biased region" description="Low complexity" evidence="1">
    <location>
        <begin position="151"/>
        <end position="165"/>
    </location>
</feature>
<evidence type="ECO:0000256" key="1">
    <source>
        <dbReference type="SAM" id="MobiDB-lite"/>
    </source>
</evidence>
<gene>
    <name evidence="2" type="ORF">RIF29_20234</name>
</gene>
<keyword evidence="3" id="KW-1185">Reference proteome</keyword>
<dbReference type="Proteomes" id="UP001372338">
    <property type="component" value="Unassembled WGS sequence"/>
</dbReference>
<dbReference type="PANTHER" id="PTHR33312:SF21">
    <property type="entry name" value="MEMBRANE-ASSOCIATED KINASE REGULATOR 3-RELATED"/>
    <property type="match status" value="1"/>
</dbReference>
<reference evidence="2 3" key="1">
    <citation type="submission" date="2024-01" db="EMBL/GenBank/DDBJ databases">
        <title>The genomes of 5 underutilized Papilionoideae crops provide insights into root nodulation and disease resistanc.</title>
        <authorList>
            <person name="Yuan L."/>
        </authorList>
    </citation>
    <scope>NUCLEOTIDE SEQUENCE [LARGE SCALE GENOMIC DNA]</scope>
    <source>
        <strain evidence="2">ZHUSHIDOU_FW_LH</strain>
        <tissue evidence="2">Leaf</tissue>
    </source>
</reference>
<dbReference type="GO" id="GO:0005886">
    <property type="term" value="C:plasma membrane"/>
    <property type="evidence" value="ECO:0007669"/>
    <property type="project" value="InterPro"/>
</dbReference>
<proteinExistence type="predicted"/>
<dbReference type="InterPro" id="IPR039620">
    <property type="entry name" value="BKI1/MAKR1/3/4"/>
</dbReference>
<protein>
    <recommendedName>
        <fullName evidence="4">Membrane-associated kinase regulator 4</fullName>
    </recommendedName>
</protein>
<evidence type="ECO:0008006" key="4">
    <source>
        <dbReference type="Google" id="ProtNLM"/>
    </source>
</evidence>
<dbReference type="AlphaFoldDB" id="A0AAN9F0R8"/>
<evidence type="ECO:0000313" key="3">
    <source>
        <dbReference type="Proteomes" id="UP001372338"/>
    </source>
</evidence>
<accession>A0AAN9F0R8</accession>
<organism evidence="2 3">
    <name type="scientific">Crotalaria pallida</name>
    <name type="common">Smooth rattlebox</name>
    <name type="synonym">Crotalaria striata</name>
    <dbReference type="NCBI Taxonomy" id="3830"/>
    <lineage>
        <taxon>Eukaryota</taxon>
        <taxon>Viridiplantae</taxon>
        <taxon>Streptophyta</taxon>
        <taxon>Embryophyta</taxon>
        <taxon>Tracheophyta</taxon>
        <taxon>Spermatophyta</taxon>
        <taxon>Magnoliopsida</taxon>
        <taxon>eudicotyledons</taxon>
        <taxon>Gunneridae</taxon>
        <taxon>Pentapetalae</taxon>
        <taxon>rosids</taxon>
        <taxon>fabids</taxon>
        <taxon>Fabales</taxon>
        <taxon>Fabaceae</taxon>
        <taxon>Papilionoideae</taxon>
        <taxon>50 kb inversion clade</taxon>
        <taxon>genistoids sensu lato</taxon>
        <taxon>core genistoids</taxon>
        <taxon>Crotalarieae</taxon>
        <taxon>Crotalaria</taxon>
    </lineage>
</organism>
<dbReference type="EMBL" id="JAYWIO010000004">
    <property type="protein sequence ID" value="KAK7267557.1"/>
    <property type="molecule type" value="Genomic_DNA"/>
</dbReference>
<dbReference type="PANTHER" id="PTHR33312">
    <property type="entry name" value="MEMBRANE-ASSOCIATED KINASE REGULATOR 4-RELATED"/>
    <property type="match status" value="1"/>
</dbReference>
<evidence type="ECO:0000313" key="2">
    <source>
        <dbReference type="EMBL" id="KAK7267557.1"/>
    </source>
</evidence>
<comment type="caution">
    <text evidence="2">The sequence shown here is derived from an EMBL/GenBank/DDBJ whole genome shotgun (WGS) entry which is preliminary data.</text>
</comment>